<dbReference type="PROSITE" id="PS50109">
    <property type="entry name" value="HIS_KIN"/>
    <property type="match status" value="1"/>
</dbReference>
<dbReference type="InterPro" id="IPR050980">
    <property type="entry name" value="2C_sensor_his_kinase"/>
</dbReference>
<comment type="subcellular location">
    <subcellularLocation>
        <location evidence="2">Membrane</location>
    </subcellularLocation>
</comment>
<dbReference type="STRING" id="35622.SAMN04489764_2843"/>
<feature type="domain" description="Histidine kinase" evidence="14">
    <location>
        <begin position="559"/>
        <end position="665"/>
    </location>
</feature>
<evidence type="ECO:0000256" key="4">
    <source>
        <dbReference type="ARBA" id="ARBA00022553"/>
    </source>
</evidence>
<evidence type="ECO:0000256" key="12">
    <source>
        <dbReference type="SAM" id="MobiDB-lite"/>
    </source>
</evidence>
<sequence>MSTRVPQLNRGNDGGGKEGAAARPRKTEAGGGLRLRDWRVRTRLAALVLAPTLAAVLLGGVQVADANSAAEDYRRADVLARFSDRVAALTHELAVERDRVAWHTAIESPGEGLGVVEQQMLKVDQAVTQVRQQARALGHLDERSASEIRAMLASLDTLVTLRRQAMGGELGTEALIRQYSLVIEPLLTVHDEIGRGVADDELASRSLALAALARAKESTARQRGLLTVILVSDQVDQKLLQGFLGAISREQDELRAFSAEADPREWLFYQENVPTSLSEHAHGLREAVLAKAGAGEPLSGTELARTTDVTEWFASMTAVVDRTREVEQRQQRAILARTKTLIDAEESNVILVSTMVVGLILAVLLITTGMARTLVQPLRQLRSEALDIAERRLPAIVRRLRESPDAADSIHVEPIGVLSRDEIGQVARAFDEVHREAVRLAGDEAKLRGDVNAMFVSLSRRGQTLAERQLALVERLERGERDEQRLADLQELNHLVTRMRRNSDNLLVLAGHDTDRRRGRPMELLEVIRAAKAQVEGADRVVTQVRADVAVTGQAVHDVIHLLAELLENAIMFSPSGSKVLVSSNRADGGGLMLSVIDQGIGMTAEEIDQMNERLSDPAAVDSSVSRRMGLYVVARLARRHGIRVKLGRQNVGGLTVMVLLPQSLVVPVSSADLVEPPRMPVAAAPLSAPVAPPAPLDPAGYDPGRRGPAPHEPDFYDPLPPPPRESSASGAPAEGVASVGTFQADAARPAASPAVPADGAGSPPRVPEQPPSRPGKPRARPVPDQDDEYLPIYAEMESLWFRTHSPDEAAPGKEKRTDRPAWTSPADVGWRAAEAATRNPVQDGFTAAGLPRRPPKANLVPGSAPPFRIPEIPDPGPVEPRSRPLSPERMRSRMRGLQQGVRRGRTEVAGKGRGFGGLPGGAMGGPGGRPKGPAGVWESLREQRP</sequence>
<reference evidence="16 17" key="1">
    <citation type="submission" date="2016-10" db="EMBL/GenBank/DDBJ databases">
        <authorList>
            <person name="de Groot N.N."/>
        </authorList>
    </citation>
    <scope>NUCLEOTIDE SEQUENCE [LARGE SCALE GENOMIC DNA]</scope>
    <source>
        <strain evidence="16 17">DSM 43794</strain>
    </source>
</reference>
<dbReference type="GO" id="GO:0004673">
    <property type="term" value="F:protein histidine kinase activity"/>
    <property type="evidence" value="ECO:0007669"/>
    <property type="project" value="UniProtKB-EC"/>
</dbReference>
<dbReference type="OrthoDB" id="3845898at2"/>
<feature type="compositionally biased region" description="Basic and acidic residues" evidence="12">
    <location>
        <begin position="805"/>
        <end position="820"/>
    </location>
</feature>
<organism evidence="16 17">
    <name type="scientific">Thermostaphylospora chromogena</name>
    <dbReference type="NCBI Taxonomy" id="35622"/>
    <lineage>
        <taxon>Bacteria</taxon>
        <taxon>Bacillati</taxon>
        <taxon>Actinomycetota</taxon>
        <taxon>Actinomycetes</taxon>
        <taxon>Streptosporangiales</taxon>
        <taxon>Thermomonosporaceae</taxon>
        <taxon>Thermostaphylospora</taxon>
    </lineage>
</organism>
<feature type="domain" description="HAMP" evidence="15">
    <location>
        <begin position="372"/>
        <end position="442"/>
    </location>
</feature>
<dbReference type="SUPFAM" id="SSF55874">
    <property type="entry name" value="ATPase domain of HSP90 chaperone/DNA topoisomerase II/histidine kinase"/>
    <property type="match status" value="1"/>
</dbReference>
<evidence type="ECO:0000259" key="14">
    <source>
        <dbReference type="PROSITE" id="PS50109"/>
    </source>
</evidence>
<evidence type="ECO:0000256" key="10">
    <source>
        <dbReference type="ARBA" id="ARBA00022989"/>
    </source>
</evidence>
<evidence type="ECO:0000256" key="13">
    <source>
        <dbReference type="SAM" id="Phobius"/>
    </source>
</evidence>
<keyword evidence="11" id="KW-0902">Two-component regulatory system</keyword>
<dbReference type="PANTHER" id="PTHR44936:SF9">
    <property type="entry name" value="SENSOR PROTEIN CREC"/>
    <property type="match status" value="1"/>
</dbReference>
<dbReference type="Gene3D" id="3.30.565.10">
    <property type="entry name" value="Histidine kinase-like ATPase, C-terminal domain"/>
    <property type="match status" value="1"/>
</dbReference>
<dbReference type="Proteomes" id="UP000217103">
    <property type="component" value="Unassembled WGS sequence"/>
</dbReference>
<dbReference type="Gene3D" id="6.10.340.10">
    <property type="match status" value="1"/>
</dbReference>
<dbReference type="InterPro" id="IPR003660">
    <property type="entry name" value="HAMP_dom"/>
</dbReference>
<dbReference type="PANTHER" id="PTHR44936">
    <property type="entry name" value="SENSOR PROTEIN CREC"/>
    <property type="match status" value="1"/>
</dbReference>
<evidence type="ECO:0000256" key="9">
    <source>
        <dbReference type="ARBA" id="ARBA00022840"/>
    </source>
</evidence>
<proteinExistence type="predicted"/>
<feature type="compositionally biased region" description="Basic and acidic residues" evidence="12">
    <location>
        <begin position="704"/>
        <end position="715"/>
    </location>
</feature>
<feature type="compositionally biased region" description="Basic and acidic residues" evidence="12">
    <location>
        <begin position="881"/>
        <end position="892"/>
    </location>
</feature>
<keyword evidence="8 16" id="KW-0418">Kinase</keyword>
<feature type="compositionally biased region" description="Polar residues" evidence="12">
    <location>
        <begin position="1"/>
        <end position="10"/>
    </location>
</feature>
<dbReference type="RefSeq" id="WP_093259469.1">
    <property type="nucleotide sequence ID" value="NZ_FNKK01000002.1"/>
</dbReference>
<gene>
    <name evidence="16" type="ORF">SAMN04489764_2843</name>
</gene>
<comment type="catalytic activity">
    <reaction evidence="1">
        <text>ATP + protein L-histidine = ADP + protein N-phospho-L-histidine.</text>
        <dbReference type="EC" id="2.7.13.3"/>
    </reaction>
</comment>
<dbReference type="CDD" id="cd06225">
    <property type="entry name" value="HAMP"/>
    <property type="match status" value="1"/>
</dbReference>
<dbReference type="AlphaFoldDB" id="A0A1H1F8M9"/>
<evidence type="ECO:0000256" key="1">
    <source>
        <dbReference type="ARBA" id="ARBA00000085"/>
    </source>
</evidence>
<feature type="compositionally biased region" description="Low complexity" evidence="12">
    <location>
        <begin position="745"/>
        <end position="758"/>
    </location>
</feature>
<dbReference type="SMART" id="SM00387">
    <property type="entry name" value="HATPase_c"/>
    <property type="match status" value="1"/>
</dbReference>
<dbReference type="InterPro" id="IPR013587">
    <property type="entry name" value="Nitrate/nitrite_sensing"/>
</dbReference>
<evidence type="ECO:0000313" key="16">
    <source>
        <dbReference type="EMBL" id="SDQ97124.1"/>
    </source>
</evidence>
<evidence type="ECO:0000259" key="15">
    <source>
        <dbReference type="PROSITE" id="PS50885"/>
    </source>
</evidence>
<feature type="region of interest" description="Disordered" evidence="12">
    <location>
        <begin position="1"/>
        <end position="28"/>
    </location>
</feature>
<dbReference type="GO" id="GO:0005524">
    <property type="term" value="F:ATP binding"/>
    <property type="evidence" value="ECO:0007669"/>
    <property type="project" value="UniProtKB-KW"/>
</dbReference>
<dbReference type="InterPro" id="IPR005467">
    <property type="entry name" value="His_kinase_dom"/>
</dbReference>
<keyword evidence="7" id="KW-0547">Nucleotide-binding</keyword>
<evidence type="ECO:0000256" key="2">
    <source>
        <dbReference type="ARBA" id="ARBA00004370"/>
    </source>
</evidence>
<keyword evidence="13" id="KW-0472">Membrane</keyword>
<dbReference type="InterPro" id="IPR036890">
    <property type="entry name" value="HATPase_C_sf"/>
</dbReference>
<evidence type="ECO:0000256" key="5">
    <source>
        <dbReference type="ARBA" id="ARBA00022679"/>
    </source>
</evidence>
<keyword evidence="5" id="KW-0808">Transferase</keyword>
<dbReference type="SMART" id="SM00304">
    <property type="entry name" value="HAMP"/>
    <property type="match status" value="1"/>
</dbReference>
<name>A0A1H1F8M9_9ACTN</name>
<dbReference type="PROSITE" id="PS50885">
    <property type="entry name" value="HAMP"/>
    <property type="match status" value="1"/>
</dbReference>
<accession>A0A1H1F8M9</accession>
<feature type="compositionally biased region" description="Gly residues" evidence="12">
    <location>
        <begin position="912"/>
        <end position="931"/>
    </location>
</feature>
<dbReference type="EMBL" id="FNKK01000002">
    <property type="protein sequence ID" value="SDQ97124.1"/>
    <property type="molecule type" value="Genomic_DNA"/>
</dbReference>
<evidence type="ECO:0000256" key="11">
    <source>
        <dbReference type="ARBA" id="ARBA00023012"/>
    </source>
</evidence>
<evidence type="ECO:0000256" key="7">
    <source>
        <dbReference type="ARBA" id="ARBA00022741"/>
    </source>
</evidence>
<keyword evidence="6 13" id="KW-0812">Transmembrane</keyword>
<evidence type="ECO:0000313" key="17">
    <source>
        <dbReference type="Proteomes" id="UP000217103"/>
    </source>
</evidence>
<keyword evidence="17" id="KW-1185">Reference proteome</keyword>
<dbReference type="EC" id="2.7.13.3" evidence="3"/>
<dbReference type="Pfam" id="PF02518">
    <property type="entry name" value="HATPase_c"/>
    <property type="match status" value="1"/>
</dbReference>
<evidence type="ECO:0000256" key="3">
    <source>
        <dbReference type="ARBA" id="ARBA00012438"/>
    </source>
</evidence>
<feature type="compositionally biased region" description="Pro residues" evidence="12">
    <location>
        <begin position="765"/>
        <end position="775"/>
    </location>
</feature>
<dbReference type="InterPro" id="IPR003594">
    <property type="entry name" value="HATPase_dom"/>
</dbReference>
<dbReference type="Pfam" id="PF08376">
    <property type="entry name" value="NIT"/>
    <property type="match status" value="1"/>
</dbReference>
<feature type="transmembrane region" description="Helical" evidence="13">
    <location>
        <begin position="349"/>
        <end position="371"/>
    </location>
</feature>
<evidence type="ECO:0000256" key="6">
    <source>
        <dbReference type="ARBA" id="ARBA00022692"/>
    </source>
</evidence>
<keyword evidence="4" id="KW-0597">Phosphoprotein</keyword>
<protein>
    <recommendedName>
        <fullName evidence="3">histidine kinase</fullName>
        <ecNumber evidence="3">2.7.13.3</ecNumber>
    </recommendedName>
</protein>
<keyword evidence="10 13" id="KW-1133">Transmembrane helix</keyword>
<dbReference type="Pfam" id="PF00672">
    <property type="entry name" value="HAMP"/>
    <property type="match status" value="1"/>
</dbReference>
<evidence type="ECO:0000256" key="8">
    <source>
        <dbReference type="ARBA" id="ARBA00022777"/>
    </source>
</evidence>
<dbReference type="GO" id="GO:0016020">
    <property type="term" value="C:membrane"/>
    <property type="evidence" value="ECO:0007669"/>
    <property type="project" value="UniProtKB-SubCell"/>
</dbReference>
<feature type="compositionally biased region" description="Pro residues" evidence="12">
    <location>
        <begin position="864"/>
        <end position="879"/>
    </location>
</feature>
<keyword evidence="9" id="KW-0067">ATP-binding</keyword>
<dbReference type="GO" id="GO:0000160">
    <property type="term" value="P:phosphorelay signal transduction system"/>
    <property type="evidence" value="ECO:0007669"/>
    <property type="project" value="UniProtKB-KW"/>
</dbReference>
<feature type="region of interest" description="Disordered" evidence="12">
    <location>
        <begin position="686"/>
        <end position="946"/>
    </location>
</feature>